<dbReference type="GO" id="GO:0020037">
    <property type="term" value="F:heme binding"/>
    <property type="evidence" value="ECO:0007669"/>
    <property type="project" value="InterPro"/>
</dbReference>
<evidence type="ECO:0000313" key="12">
    <source>
        <dbReference type="Proteomes" id="UP000606172"/>
    </source>
</evidence>
<dbReference type="Pfam" id="PF03100">
    <property type="entry name" value="CcmE"/>
    <property type="match status" value="1"/>
</dbReference>
<keyword evidence="5" id="KW-0201">Cytochrome c-type biogenesis</keyword>
<keyword evidence="12" id="KW-1185">Reference proteome</keyword>
<organism evidence="11 12">
    <name type="scientific">Sinosporangium siamense</name>
    <dbReference type="NCBI Taxonomy" id="1367973"/>
    <lineage>
        <taxon>Bacteria</taxon>
        <taxon>Bacillati</taxon>
        <taxon>Actinomycetota</taxon>
        <taxon>Actinomycetes</taxon>
        <taxon>Streptosporangiales</taxon>
        <taxon>Streptosporangiaceae</taxon>
        <taxon>Sinosporangium</taxon>
    </lineage>
</organism>
<protein>
    <submittedName>
        <fullName evidence="11">Cytochrome c-type biogenesis protein CcmE</fullName>
    </submittedName>
</protein>
<reference evidence="11" key="1">
    <citation type="submission" date="2021-01" db="EMBL/GenBank/DDBJ databases">
        <title>Whole genome shotgun sequence of Sinosporangium siamense NBRC 109515.</title>
        <authorList>
            <person name="Komaki H."/>
            <person name="Tamura T."/>
        </authorList>
    </citation>
    <scope>NUCLEOTIDE SEQUENCE</scope>
    <source>
        <strain evidence="11">NBRC 109515</strain>
    </source>
</reference>
<keyword evidence="6" id="KW-0735">Signal-anchor</keyword>
<evidence type="ECO:0000313" key="11">
    <source>
        <dbReference type="EMBL" id="GII94531.1"/>
    </source>
</evidence>
<feature type="binding site" description="covalent" evidence="10">
    <location>
        <position position="116"/>
    </location>
    <ligand>
        <name>heme</name>
        <dbReference type="ChEBI" id="CHEBI:30413"/>
    </ligand>
</feature>
<gene>
    <name evidence="11" type="primary">ccmE</name>
    <name evidence="11" type="ORF">Ssi02_47620</name>
</gene>
<keyword evidence="9" id="KW-0472">Membrane</keyword>
<dbReference type="InterPro" id="IPR012340">
    <property type="entry name" value="NA-bd_OB-fold"/>
</dbReference>
<feature type="binding site" description="axial binding residue" evidence="10">
    <location>
        <position position="120"/>
    </location>
    <ligand>
        <name>heme</name>
        <dbReference type="ChEBI" id="CHEBI:30413"/>
    </ligand>
    <ligandPart>
        <name>Fe</name>
        <dbReference type="ChEBI" id="CHEBI:18248"/>
    </ligandPart>
</feature>
<keyword evidence="8 10" id="KW-0408">Iron</keyword>
<name>A0A919V8R8_9ACTN</name>
<dbReference type="RefSeq" id="WP_204029090.1">
    <property type="nucleotide sequence ID" value="NZ_BOOW01000030.1"/>
</dbReference>
<dbReference type="GO" id="GO:0017004">
    <property type="term" value="P:cytochrome complex assembly"/>
    <property type="evidence" value="ECO:0007669"/>
    <property type="project" value="UniProtKB-KW"/>
</dbReference>
<keyword evidence="7" id="KW-1133">Transmembrane helix</keyword>
<evidence type="ECO:0000256" key="7">
    <source>
        <dbReference type="ARBA" id="ARBA00022989"/>
    </source>
</evidence>
<evidence type="ECO:0000256" key="10">
    <source>
        <dbReference type="PIRSR" id="PIRSR604329-50"/>
    </source>
</evidence>
<accession>A0A919V8R8</accession>
<dbReference type="InterPro" id="IPR004329">
    <property type="entry name" value="CcmE"/>
</dbReference>
<evidence type="ECO:0000256" key="1">
    <source>
        <dbReference type="ARBA" id="ARBA00004370"/>
    </source>
</evidence>
<dbReference type="GO" id="GO:0005886">
    <property type="term" value="C:plasma membrane"/>
    <property type="evidence" value="ECO:0007669"/>
    <property type="project" value="InterPro"/>
</dbReference>
<evidence type="ECO:0000256" key="8">
    <source>
        <dbReference type="ARBA" id="ARBA00023004"/>
    </source>
</evidence>
<dbReference type="GO" id="GO:0017003">
    <property type="term" value="P:protein-heme linkage"/>
    <property type="evidence" value="ECO:0007669"/>
    <property type="project" value="InterPro"/>
</dbReference>
<dbReference type="Proteomes" id="UP000606172">
    <property type="component" value="Unassembled WGS sequence"/>
</dbReference>
<evidence type="ECO:0000256" key="9">
    <source>
        <dbReference type="ARBA" id="ARBA00023136"/>
    </source>
</evidence>
<dbReference type="SUPFAM" id="SSF82093">
    <property type="entry name" value="Heme chaperone CcmE"/>
    <property type="match status" value="1"/>
</dbReference>
<evidence type="ECO:0000256" key="5">
    <source>
        <dbReference type="ARBA" id="ARBA00022748"/>
    </source>
</evidence>
<evidence type="ECO:0000256" key="2">
    <source>
        <dbReference type="ARBA" id="ARBA00022617"/>
    </source>
</evidence>
<proteinExistence type="predicted"/>
<sequence>MSPGGRLPLLLVAVTALAMTPLACTGLGEGLTYYRTPSELRPAGGEHVRLGGLVVPGTAHPDGRELHFSLTDGTKTIDVVHTGYRPPVFREGQGVVAEGVLGADGRFRSDRLMVKHSEEYRAADGSR</sequence>
<dbReference type="GO" id="GO:0046872">
    <property type="term" value="F:metal ion binding"/>
    <property type="evidence" value="ECO:0007669"/>
    <property type="project" value="UniProtKB-KW"/>
</dbReference>
<dbReference type="PANTHER" id="PTHR34128:SF2">
    <property type="entry name" value="CYTOCHROME C-TYPE BIOGENESIS PROTEIN CCME HOMOLOG, MITOCHONDRIAL"/>
    <property type="match status" value="1"/>
</dbReference>
<dbReference type="InterPro" id="IPR036127">
    <property type="entry name" value="CcmE-like_sf"/>
</dbReference>
<dbReference type="Gene3D" id="2.40.50.140">
    <property type="entry name" value="Nucleic acid-binding proteins"/>
    <property type="match status" value="1"/>
</dbReference>
<keyword evidence="3" id="KW-0812">Transmembrane</keyword>
<evidence type="ECO:0000256" key="3">
    <source>
        <dbReference type="ARBA" id="ARBA00022692"/>
    </source>
</evidence>
<comment type="caution">
    <text evidence="11">The sequence shown here is derived from an EMBL/GenBank/DDBJ whole genome shotgun (WGS) entry which is preliminary data.</text>
</comment>
<dbReference type="AlphaFoldDB" id="A0A919V8R8"/>
<evidence type="ECO:0000256" key="4">
    <source>
        <dbReference type="ARBA" id="ARBA00022723"/>
    </source>
</evidence>
<keyword evidence="2 10" id="KW-0349">Heme</keyword>
<dbReference type="PANTHER" id="PTHR34128">
    <property type="entry name" value="CYTOCHROME C-TYPE BIOGENESIS PROTEIN CCME HOMOLOG, MITOCHONDRIAL"/>
    <property type="match status" value="1"/>
</dbReference>
<evidence type="ECO:0000256" key="6">
    <source>
        <dbReference type="ARBA" id="ARBA00022968"/>
    </source>
</evidence>
<dbReference type="EMBL" id="BOOW01000030">
    <property type="protein sequence ID" value="GII94531.1"/>
    <property type="molecule type" value="Genomic_DNA"/>
</dbReference>
<keyword evidence="4 10" id="KW-0479">Metal-binding</keyword>
<comment type="subcellular location">
    <subcellularLocation>
        <location evidence="1">Membrane</location>
    </subcellularLocation>
</comment>